<gene>
    <name evidence="10" type="ORF">Z517_01869</name>
</gene>
<dbReference type="STRING" id="1442368.A0A0D2E8L2"/>
<dbReference type="PRINTS" id="PR00463">
    <property type="entry name" value="EP450I"/>
</dbReference>
<feature type="transmembrane region" description="Helical" evidence="9">
    <location>
        <begin position="6"/>
        <end position="24"/>
    </location>
</feature>
<evidence type="ECO:0000256" key="6">
    <source>
        <dbReference type="ARBA" id="ARBA00023033"/>
    </source>
</evidence>
<dbReference type="PANTHER" id="PTHR46300:SF2">
    <property type="entry name" value="CYTOCHROME P450 MONOOXYGENASE ALNH-RELATED"/>
    <property type="match status" value="1"/>
</dbReference>
<dbReference type="InterPro" id="IPR050364">
    <property type="entry name" value="Cytochrome_P450_fung"/>
</dbReference>
<dbReference type="InterPro" id="IPR002401">
    <property type="entry name" value="Cyt_P450_E_grp-I"/>
</dbReference>
<dbReference type="HOGENOM" id="CLU_001570_2_1_1"/>
<dbReference type="InterPro" id="IPR036396">
    <property type="entry name" value="Cyt_P450_sf"/>
</dbReference>
<reference evidence="10 11" key="1">
    <citation type="submission" date="2015-01" db="EMBL/GenBank/DDBJ databases">
        <title>The Genome Sequence of Fonsecaea pedrosoi CBS 271.37.</title>
        <authorList>
            <consortium name="The Broad Institute Genomics Platform"/>
            <person name="Cuomo C."/>
            <person name="de Hoog S."/>
            <person name="Gorbushina A."/>
            <person name="Stielow B."/>
            <person name="Teixiera M."/>
            <person name="Abouelleil A."/>
            <person name="Chapman S.B."/>
            <person name="Priest M."/>
            <person name="Young S.K."/>
            <person name="Wortman J."/>
            <person name="Nusbaum C."/>
            <person name="Birren B."/>
        </authorList>
    </citation>
    <scope>NUCLEOTIDE SEQUENCE [LARGE SCALE GENOMIC DNA]</scope>
    <source>
        <strain evidence="10 11">CBS 271.37</strain>
    </source>
</reference>
<dbReference type="PROSITE" id="PS00086">
    <property type="entry name" value="CYTOCHROME_P450"/>
    <property type="match status" value="1"/>
</dbReference>
<keyword evidence="3 7" id="KW-0479">Metal-binding</keyword>
<dbReference type="AlphaFoldDB" id="A0A0D2E8L2"/>
<comment type="similarity">
    <text evidence="2 8">Belongs to the cytochrome P450 family.</text>
</comment>
<dbReference type="Proteomes" id="UP000053029">
    <property type="component" value="Unassembled WGS sequence"/>
</dbReference>
<comment type="cofactor">
    <cofactor evidence="1 7">
        <name>heme</name>
        <dbReference type="ChEBI" id="CHEBI:30413"/>
    </cofactor>
</comment>
<feature type="binding site" description="axial binding residue" evidence="7">
    <location>
        <position position="453"/>
    </location>
    <ligand>
        <name>heme</name>
        <dbReference type="ChEBI" id="CHEBI:30413"/>
    </ligand>
    <ligandPart>
        <name>Fe</name>
        <dbReference type="ChEBI" id="CHEBI:18248"/>
    </ligandPart>
</feature>
<evidence type="ECO:0000313" key="11">
    <source>
        <dbReference type="Proteomes" id="UP000053029"/>
    </source>
</evidence>
<evidence type="ECO:0000256" key="1">
    <source>
        <dbReference type="ARBA" id="ARBA00001971"/>
    </source>
</evidence>
<dbReference type="SUPFAM" id="SSF48264">
    <property type="entry name" value="Cytochrome P450"/>
    <property type="match status" value="1"/>
</dbReference>
<evidence type="ECO:0000256" key="4">
    <source>
        <dbReference type="ARBA" id="ARBA00023002"/>
    </source>
</evidence>
<keyword evidence="9" id="KW-0812">Transmembrane</keyword>
<proteinExistence type="inferred from homology"/>
<dbReference type="CDD" id="cd11065">
    <property type="entry name" value="CYP64-like"/>
    <property type="match status" value="1"/>
</dbReference>
<evidence type="ECO:0000256" key="9">
    <source>
        <dbReference type="SAM" id="Phobius"/>
    </source>
</evidence>
<dbReference type="VEuPathDB" id="FungiDB:Z517_01869"/>
<keyword evidence="5 7" id="KW-0408">Iron</keyword>
<dbReference type="GO" id="GO:0005506">
    <property type="term" value="F:iron ion binding"/>
    <property type="evidence" value="ECO:0007669"/>
    <property type="project" value="InterPro"/>
</dbReference>
<evidence type="ECO:0000313" key="10">
    <source>
        <dbReference type="EMBL" id="KIW86471.1"/>
    </source>
</evidence>
<evidence type="ECO:0000256" key="8">
    <source>
        <dbReference type="RuleBase" id="RU000461"/>
    </source>
</evidence>
<dbReference type="GO" id="GO:0016705">
    <property type="term" value="F:oxidoreductase activity, acting on paired donors, with incorporation or reduction of molecular oxygen"/>
    <property type="evidence" value="ECO:0007669"/>
    <property type="project" value="InterPro"/>
</dbReference>
<dbReference type="GO" id="GO:0020037">
    <property type="term" value="F:heme binding"/>
    <property type="evidence" value="ECO:0007669"/>
    <property type="project" value="InterPro"/>
</dbReference>
<dbReference type="Pfam" id="PF00067">
    <property type="entry name" value="p450"/>
    <property type="match status" value="1"/>
</dbReference>
<keyword evidence="9" id="KW-1133">Transmembrane helix</keyword>
<name>A0A0D2E8L2_9EURO</name>
<dbReference type="Gene3D" id="1.10.630.10">
    <property type="entry name" value="Cytochrome P450"/>
    <property type="match status" value="1"/>
</dbReference>
<evidence type="ECO:0000256" key="2">
    <source>
        <dbReference type="ARBA" id="ARBA00010617"/>
    </source>
</evidence>
<keyword evidence="11" id="KW-1185">Reference proteome</keyword>
<organism evidence="10 11">
    <name type="scientific">Fonsecaea pedrosoi CBS 271.37</name>
    <dbReference type="NCBI Taxonomy" id="1442368"/>
    <lineage>
        <taxon>Eukaryota</taxon>
        <taxon>Fungi</taxon>
        <taxon>Dikarya</taxon>
        <taxon>Ascomycota</taxon>
        <taxon>Pezizomycotina</taxon>
        <taxon>Eurotiomycetes</taxon>
        <taxon>Chaetothyriomycetidae</taxon>
        <taxon>Chaetothyriales</taxon>
        <taxon>Herpotrichiellaceae</taxon>
        <taxon>Fonsecaea</taxon>
    </lineage>
</organism>
<evidence type="ECO:0000256" key="5">
    <source>
        <dbReference type="ARBA" id="ARBA00023004"/>
    </source>
</evidence>
<keyword evidence="4 8" id="KW-0560">Oxidoreductase</keyword>
<evidence type="ECO:0008006" key="12">
    <source>
        <dbReference type="Google" id="ProtNLM"/>
    </source>
</evidence>
<keyword evidence="9" id="KW-0472">Membrane</keyword>
<dbReference type="RefSeq" id="XP_013290279.1">
    <property type="nucleotide sequence ID" value="XM_013434825.1"/>
</dbReference>
<evidence type="ECO:0000256" key="7">
    <source>
        <dbReference type="PIRSR" id="PIRSR602401-1"/>
    </source>
</evidence>
<accession>A0A0D2E8L2</accession>
<dbReference type="GeneID" id="25301359"/>
<dbReference type="EMBL" id="KN846969">
    <property type="protein sequence ID" value="KIW86471.1"/>
    <property type="molecule type" value="Genomic_DNA"/>
</dbReference>
<dbReference type="InterPro" id="IPR001128">
    <property type="entry name" value="Cyt_P450"/>
</dbReference>
<sequence>MAGPSIPPFILYGLALTVVVFGALKLCRVGMRPKDFPPGPRTLPILGNLHQFPLKDMHLQFQKWTQEYGPLVGLQLGTQRIILLGSASAVHDLLEKRSANNSTRMDILFREYGNDLNIFFRPYDDVWKRQRKVYHVRLNSKLANNYLPYQYFETAQLLHDLLETPDDFRHHFERFTISIGATIAYGKRFPSADIREVKILTEILQWFRRAVIAGASLQLADWWPVLRPIIRAVPYRINPLKRYLGELERMEVGLWKTLVDETRDHIQKGRYYPSLCRDMILSNEKGKDQLSERELWYNSGHAWAAATDTQSNTLLGFVKAMVLFPEVQSRARTEIDSVVGATRLPEWTDRGNMPYLRRCVEETLRWQPTTLTGGPMPHASMKDDVYMGYSIPAGTGLMNCVWTINNDPTRYDNPRDFNPERFPEEESGMDAYSITQNYEKRPHLTFGAGRRVCPGSHVADRTLFITMARLLWAFEFHHKLDAQGAPIPVERDALTEGLVVGPAPFQCTIKPRSEDKVDIIRKLYQDTAKELDQWGNYTEEFFKENWTAADLK</sequence>
<keyword evidence="6 8" id="KW-0503">Monooxygenase</keyword>
<dbReference type="PANTHER" id="PTHR46300">
    <property type="entry name" value="P450, PUTATIVE (EUROFUNG)-RELATED-RELATED"/>
    <property type="match status" value="1"/>
</dbReference>
<dbReference type="InterPro" id="IPR017972">
    <property type="entry name" value="Cyt_P450_CS"/>
</dbReference>
<evidence type="ECO:0000256" key="3">
    <source>
        <dbReference type="ARBA" id="ARBA00022723"/>
    </source>
</evidence>
<dbReference type="GO" id="GO:0004497">
    <property type="term" value="F:monooxygenase activity"/>
    <property type="evidence" value="ECO:0007669"/>
    <property type="project" value="UniProtKB-KW"/>
</dbReference>
<protein>
    <recommendedName>
        <fullName evidence="12">Cytochrome P450</fullName>
    </recommendedName>
</protein>
<keyword evidence="7 8" id="KW-0349">Heme</keyword>
<dbReference type="OrthoDB" id="1103324at2759"/>